<evidence type="ECO:0000313" key="8">
    <source>
        <dbReference type="Proteomes" id="UP000219435"/>
    </source>
</evidence>
<dbReference type="GO" id="GO:0005737">
    <property type="term" value="C:cytoplasm"/>
    <property type="evidence" value="ECO:0007669"/>
    <property type="project" value="TreeGrafter"/>
</dbReference>
<evidence type="ECO:0000256" key="4">
    <source>
        <dbReference type="ARBA" id="ARBA00023002"/>
    </source>
</evidence>
<dbReference type="PRINTS" id="PR00411">
    <property type="entry name" value="PNDRDTASEI"/>
</dbReference>
<dbReference type="Gene3D" id="3.50.50.60">
    <property type="entry name" value="FAD/NAD(P)-binding domain"/>
    <property type="match status" value="2"/>
</dbReference>
<evidence type="ECO:0000256" key="3">
    <source>
        <dbReference type="ARBA" id="ARBA00022827"/>
    </source>
</evidence>
<feature type="domain" description="Reductase C-terminal" evidence="6">
    <location>
        <begin position="320"/>
        <end position="401"/>
    </location>
</feature>
<dbReference type="EMBL" id="OBQI01000001">
    <property type="protein sequence ID" value="SOC46678.1"/>
    <property type="molecule type" value="Genomic_DNA"/>
</dbReference>
<keyword evidence="3" id="KW-0274">FAD</keyword>
<evidence type="ECO:0000256" key="2">
    <source>
        <dbReference type="ARBA" id="ARBA00022630"/>
    </source>
</evidence>
<dbReference type="PANTHER" id="PTHR43557">
    <property type="entry name" value="APOPTOSIS-INDUCING FACTOR 1"/>
    <property type="match status" value="1"/>
</dbReference>
<dbReference type="OrthoDB" id="3568330at2"/>
<dbReference type="Pfam" id="PF14759">
    <property type="entry name" value="Reductase_C"/>
    <property type="match status" value="1"/>
</dbReference>
<dbReference type="Pfam" id="PF07992">
    <property type="entry name" value="Pyr_redox_2"/>
    <property type="match status" value="1"/>
</dbReference>
<accession>A0A285UZA7</accession>
<keyword evidence="8" id="KW-1185">Reference proteome</keyword>
<dbReference type="SUPFAM" id="SSF55424">
    <property type="entry name" value="FAD/NAD-linked reductases, dimerisation (C-terminal) domain"/>
    <property type="match status" value="1"/>
</dbReference>
<keyword evidence="4" id="KW-0560">Oxidoreductase</keyword>
<dbReference type="InterPro" id="IPR016156">
    <property type="entry name" value="FAD/NAD-linked_Rdtase_dimer_sf"/>
</dbReference>
<dbReference type="AlphaFoldDB" id="A0A285UZA7"/>
<dbReference type="InterPro" id="IPR028202">
    <property type="entry name" value="Reductase_C"/>
</dbReference>
<dbReference type="InterPro" id="IPR036188">
    <property type="entry name" value="FAD/NAD-bd_sf"/>
</dbReference>
<dbReference type="PANTHER" id="PTHR43557:SF2">
    <property type="entry name" value="RIESKE DOMAIN-CONTAINING PROTEIN-RELATED"/>
    <property type="match status" value="1"/>
</dbReference>
<proteinExistence type="predicted"/>
<dbReference type="InterPro" id="IPR023753">
    <property type="entry name" value="FAD/NAD-binding_dom"/>
</dbReference>
<dbReference type="SUPFAM" id="SSF51905">
    <property type="entry name" value="FAD/NAD(P)-binding domain"/>
    <property type="match status" value="2"/>
</dbReference>
<dbReference type="Gene3D" id="3.30.390.30">
    <property type="match status" value="1"/>
</dbReference>
<gene>
    <name evidence="7" type="ORF">SAMN05660748_0376</name>
</gene>
<comment type="cofactor">
    <cofactor evidence="1">
        <name>FAD</name>
        <dbReference type="ChEBI" id="CHEBI:57692"/>
    </cofactor>
</comment>
<dbReference type="InterPro" id="IPR050446">
    <property type="entry name" value="FAD-oxidoreductase/Apoptosis"/>
</dbReference>
<reference evidence="8" key="1">
    <citation type="submission" date="2017-08" db="EMBL/GenBank/DDBJ databases">
        <authorList>
            <person name="Varghese N."/>
            <person name="Submissions S."/>
        </authorList>
    </citation>
    <scope>NUCLEOTIDE SEQUENCE [LARGE SCALE GENOMIC DNA]</scope>
    <source>
        <strain evidence="8">DSM 4725</strain>
    </source>
</reference>
<evidence type="ECO:0000259" key="5">
    <source>
        <dbReference type="Pfam" id="PF07992"/>
    </source>
</evidence>
<dbReference type="RefSeq" id="WP_097193323.1">
    <property type="nucleotide sequence ID" value="NZ_OBQI01000001.1"/>
</dbReference>
<keyword evidence="2" id="KW-0285">Flavoprotein</keyword>
<sequence>MTPASVVIVGAGAGGAQAAASLRQGGFEGSISLVHGEPGLPYQRPPLSKAYLLGRLEARKLLLRQEHWYAKQRVDLVLDRAVAIDRAGHQVHLAGGSSLSYDHLILATGSRNRELPVPGAHLDGVIGMRTRADADELAGRIREGVEVVVAGAGFIGLEFAAVAAAHGAAVHVLELADRPMARAVSEPTAQFIRRAHEEWGVRFDFGQALTAIDGEGRVTGVETGDGRRLPADLVVYGIGVVPDTVLAEEAGLAIENGIRVDDRLLTSDPDISAIGDAASFPSAHTGGRVRLESVQNAVDQARHVAARLMGASIGYDALPWFWSDQGDLKIQIAGLAEVTDSAVEVAVPEPRATCVLRYRGDRLVAVETVNRPGDHVLARRILAGTGGPSPEEASAPSFDLTRWHEAYGLAPTG</sequence>
<feature type="domain" description="FAD/NAD(P)-binding" evidence="5">
    <location>
        <begin position="5"/>
        <end position="301"/>
    </location>
</feature>
<dbReference type="Proteomes" id="UP000219435">
    <property type="component" value="Unassembled WGS sequence"/>
</dbReference>
<evidence type="ECO:0000259" key="6">
    <source>
        <dbReference type="Pfam" id="PF14759"/>
    </source>
</evidence>
<organism evidence="7 8">
    <name type="scientific">Blastococcus aggregatus</name>
    <dbReference type="NCBI Taxonomy" id="38502"/>
    <lineage>
        <taxon>Bacteria</taxon>
        <taxon>Bacillati</taxon>
        <taxon>Actinomycetota</taxon>
        <taxon>Actinomycetes</taxon>
        <taxon>Geodermatophilales</taxon>
        <taxon>Geodermatophilaceae</taxon>
        <taxon>Blastococcus</taxon>
    </lineage>
</organism>
<dbReference type="PRINTS" id="PR00368">
    <property type="entry name" value="FADPNR"/>
</dbReference>
<evidence type="ECO:0000256" key="1">
    <source>
        <dbReference type="ARBA" id="ARBA00001974"/>
    </source>
</evidence>
<dbReference type="GO" id="GO:0016651">
    <property type="term" value="F:oxidoreductase activity, acting on NAD(P)H"/>
    <property type="evidence" value="ECO:0007669"/>
    <property type="project" value="TreeGrafter"/>
</dbReference>
<evidence type="ECO:0000313" key="7">
    <source>
        <dbReference type="EMBL" id="SOC46678.1"/>
    </source>
</evidence>
<protein>
    <submittedName>
        <fullName evidence="7">Reductase C-terminal</fullName>
    </submittedName>
</protein>
<name>A0A285UZA7_9ACTN</name>